<accession>A0A518HPT9</accession>
<feature type="domain" description="BD-FAE-like" evidence="3">
    <location>
        <begin position="90"/>
        <end position="247"/>
    </location>
</feature>
<dbReference type="Proteomes" id="UP000319004">
    <property type="component" value="Chromosome"/>
</dbReference>
<dbReference type="OrthoDB" id="9771666at2"/>
<evidence type="ECO:0000256" key="2">
    <source>
        <dbReference type="SAM" id="SignalP"/>
    </source>
</evidence>
<dbReference type="InterPro" id="IPR050300">
    <property type="entry name" value="GDXG_lipolytic_enzyme"/>
</dbReference>
<dbReference type="RefSeq" id="WP_145386485.1">
    <property type="nucleotide sequence ID" value="NZ_CP037423.1"/>
</dbReference>
<dbReference type="Pfam" id="PF20434">
    <property type="entry name" value="BD-FAE"/>
    <property type="match status" value="1"/>
</dbReference>
<organism evidence="4 5">
    <name type="scientific">Stieleria neptunia</name>
    <dbReference type="NCBI Taxonomy" id="2527979"/>
    <lineage>
        <taxon>Bacteria</taxon>
        <taxon>Pseudomonadati</taxon>
        <taxon>Planctomycetota</taxon>
        <taxon>Planctomycetia</taxon>
        <taxon>Pirellulales</taxon>
        <taxon>Pirellulaceae</taxon>
        <taxon>Stieleria</taxon>
    </lineage>
</organism>
<dbReference type="Gene3D" id="3.40.50.1820">
    <property type="entry name" value="alpha/beta hydrolase"/>
    <property type="match status" value="1"/>
</dbReference>
<keyword evidence="5" id="KW-1185">Reference proteome</keyword>
<feature type="chain" id="PRO_5021822083" evidence="2">
    <location>
        <begin position="32"/>
        <end position="338"/>
    </location>
</feature>
<evidence type="ECO:0000313" key="4">
    <source>
        <dbReference type="EMBL" id="QDV42807.1"/>
    </source>
</evidence>
<sequence precursor="true">MANPTLRWTIQHLSMNVLIALGALLATIAGADEPDRASTTSGQAGSNDRLGPVYRDATYDVTVTKGEPYAQGMIYHPSDPTRSFPRNLTLDVYQPNDNHHQKRPVVLLIHGGGFWTGDSLMWSMVTGAEYFAQRGWVCFSINYRLHGDRGIAPKGWPDNRPTYSATRDAKAAIRWIRANAETYRIHPDYVAAYGGSAGAYISIALGASDEEDFRDELLNLPHERKLLENSHRDQSSTVQAVVSHWGSGLLLGLLRRFDGRSRFDADDAPLLMFHGTADTRVPYSDAIELQQKYKANLELWTLDGLGHSAWGAKHDGLPIIDIAHTFLLRELKITPADG</sequence>
<keyword evidence="2" id="KW-0732">Signal</keyword>
<evidence type="ECO:0000313" key="5">
    <source>
        <dbReference type="Proteomes" id="UP000319004"/>
    </source>
</evidence>
<dbReference type="GO" id="GO:0106435">
    <property type="term" value="F:carboxylesterase activity"/>
    <property type="evidence" value="ECO:0007669"/>
    <property type="project" value="UniProtKB-EC"/>
</dbReference>
<dbReference type="EC" id="3.1.1.1" evidence="4"/>
<dbReference type="SUPFAM" id="SSF53474">
    <property type="entry name" value="alpha/beta-Hydrolases"/>
    <property type="match status" value="1"/>
</dbReference>
<dbReference type="InterPro" id="IPR029058">
    <property type="entry name" value="AB_hydrolase_fold"/>
</dbReference>
<gene>
    <name evidence="4" type="ORF">Enr13x_26570</name>
</gene>
<dbReference type="InterPro" id="IPR049492">
    <property type="entry name" value="BD-FAE-like_dom"/>
</dbReference>
<feature type="signal peptide" evidence="2">
    <location>
        <begin position="1"/>
        <end position="31"/>
    </location>
</feature>
<proteinExistence type="predicted"/>
<name>A0A518HPT9_9BACT</name>
<dbReference type="EMBL" id="CP037423">
    <property type="protein sequence ID" value="QDV42807.1"/>
    <property type="molecule type" value="Genomic_DNA"/>
</dbReference>
<evidence type="ECO:0000256" key="1">
    <source>
        <dbReference type="ARBA" id="ARBA00022801"/>
    </source>
</evidence>
<dbReference type="PANTHER" id="PTHR48081">
    <property type="entry name" value="AB HYDROLASE SUPERFAMILY PROTEIN C4A8.06C"/>
    <property type="match status" value="1"/>
</dbReference>
<dbReference type="PANTHER" id="PTHR48081:SF33">
    <property type="entry name" value="KYNURENINE FORMAMIDASE"/>
    <property type="match status" value="1"/>
</dbReference>
<evidence type="ECO:0000259" key="3">
    <source>
        <dbReference type="Pfam" id="PF20434"/>
    </source>
</evidence>
<protein>
    <submittedName>
        <fullName evidence="4">Carboxylesterase</fullName>
        <ecNumber evidence="4">3.1.1.1</ecNumber>
    </submittedName>
</protein>
<dbReference type="KEGG" id="snep:Enr13x_26570"/>
<reference evidence="4 5" key="1">
    <citation type="submission" date="2019-03" db="EMBL/GenBank/DDBJ databases">
        <title>Deep-cultivation of Planctomycetes and their phenomic and genomic characterization uncovers novel biology.</title>
        <authorList>
            <person name="Wiegand S."/>
            <person name="Jogler M."/>
            <person name="Boedeker C."/>
            <person name="Pinto D."/>
            <person name="Vollmers J."/>
            <person name="Rivas-Marin E."/>
            <person name="Kohn T."/>
            <person name="Peeters S.H."/>
            <person name="Heuer A."/>
            <person name="Rast P."/>
            <person name="Oberbeckmann S."/>
            <person name="Bunk B."/>
            <person name="Jeske O."/>
            <person name="Meyerdierks A."/>
            <person name="Storesund J.E."/>
            <person name="Kallscheuer N."/>
            <person name="Luecker S."/>
            <person name="Lage O.M."/>
            <person name="Pohl T."/>
            <person name="Merkel B.J."/>
            <person name="Hornburger P."/>
            <person name="Mueller R.-W."/>
            <person name="Bruemmer F."/>
            <person name="Labrenz M."/>
            <person name="Spormann A.M."/>
            <person name="Op den Camp H."/>
            <person name="Overmann J."/>
            <person name="Amann R."/>
            <person name="Jetten M.S.M."/>
            <person name="Mascher T."/>
            <person name="Medema M.H."/>
            <person name="Devos D.P."/>
            <person name="Kaster A.-K."/>
            <person name="Ovreas L."/>
            <person name="Rohde M."/>
            <person name="Galperin M.Y."/>
            <person name="Jogler C."/>
        </authorList>
    </citation>
    <scope>NUCLEOTIDE SEQUENCE [LARGE SCALE GENOMIC DNA]</scope>
    <source>
        <strain evidence="4 5">Enr13</strain>
    </source>
</reference>
<dbReference type="AlphaFoldDB" id="A0A518HPT9"/>
<keyword evidence="1 4" id="KW-0378">Hydrolase</keyword>